<reference evidence="1" key="1">
    <citation type="journal article" date="2014" name="Int. J. Syst. Evol. Microbiol.">
        <title>Complete genome sequence of Corynebacterium casei LMG S-19264T (=DSM 44701T), isolated from a smear-ripened cheese.</title>
        <authorList>
            <consortium name="US DOE Joint Genome Institute (JGI-PGF)"/>
            <person name="Walter F."/>
            <person name="Albersmeier A."/>
            <person name="Kalinowski J."/>
            <person name="Ruckert C."/>
        </authorList>
    </citation>
    <scope>NUCLEOTIDE SEQUENCE</scope>
    <source>
        <strain evidence="1">JCM 4386</strain>
    </source>
</reference>
<sequence length="54" mass="5598">MAGADVILDATADVPHLFQSFASVLGEAGDALDHVVLFLGQRMRAAGAARMSVK</sequence>
<dbReference type="EMBL" id="BMTL01000005">
    <property type="protein sequence ID" value="GGR77483.1"/>
    <property type="molecule type" value="Genomic_DNA"/>
</dbReference>
<dbReference type="RefSeq" id="WP_190148516.1">
    <property type="nucleotide sequence ID" value="NZ_BMTL01000005.1"/>
</dbReference>
<gene>
    <name evidence="1" type="ORF">GCM10010269_15930</name>
</gene>
<dbReference type="AlphaFoldDB" id="A0A918FTV6"/>
<comment type="caution">
    <text evidence="1">The sequence shown here is derived from an EMBL/GenBank/DDBJ whole genome shotgun (WGS) entry which is preliminary data.</text>
</comment>
<proteinExistence type="predicted"/>
<organism evidence="1 2">
    <name type="scientific">Streptomyces humidus</name>
    <dbReference type="NCBI Taxonomy" id="52259"/>
    <lineage>
        <taxon>Bacteria</taxon>
        <taxon>Bacillati</taxon>
        <taxon>Actinomycetota</taxon>
        <taxon>Actinomycetes</taxon>
        <taxon>Kitasatosporales</taxon>
        <taxon>Streptomycetaceae</taxon>
        <taxon>Streptomyces</taxon>
    </lineage>
</organism>
<evidence type="ECO:0000313" key="1">
    <source>
        <dbReference type="EMBL" id="GGR77483.1"/>
    </source>
</evidence>
<accession>A0A918FTV6</accession>
<reference evidence="1" key="2">
    <citation type="submission" date="2020-09" db="EMBL/GenBank/DDBJ databases">
        <authorList>
            <person name="Sun Q."/>
            <person name="Ohkuma M."/>
        </authorList>
    </citation>
    <scope>NUCLEOTIDE SEQUENCE</scope>
    <source>
        <strain evidence="1">JCM 4386</strain>
    </source>
</reference>
<name>A0A918FTV6_9ACTN</name>
<keyword evidence="2" id="KW-1185">Reference proteome</keyword>
<dbReference type="Proteomes" id="UP000606194">
    <property type="component" value="Unassembled WGS sequence"/>
</dbReference>
<protein>
    <submittedName>
        <fullName evidence="1">Uncharacterized protein</fullName>
    </submittedName>
</protein>
<evidence type="ECO:0000313" key="2">
    <source>
        <dbReference type="Proteomes" id="UP000606194"/>
    </source>
</evidence>